<dbReference type="InterPro" id="IPR005066">
    <property type="entry name" value="MoCF_OxRdtse_dimer"/>
</dbReference>
<dbReference type="PRINTS" id="PR00407">
    <property type="entry name" value="EUMOPTERIN"/>
</dbReference>
<dbReference type="RefSeq" id="WP_233414621.1">
    <property type="nucleotide sequence ID" value="NZ_JACDUT010000008.1"/>
</dbReference>
<dbReference type="InterPro" id="IPR000572">
    <property type="entry name" value="OxRdtase_Mopterin-bd_dom"/>
</dbReference>
<dbReference type="GO" id="GO:0008482">
    <property type="term" value="F:sulfite oxidase activity"/>
    <property type="evidence" value="ECO:0007669"/>
    <property type="project" value="TreeGrafter"/>
</dbReference>
<sequence length="349" mass="40334">MKLRPYLTTRSLMPENQETPIHFLLRESVFPARYFFRRNHFPFPELESSDLFIHGQVQRPFSISVSQLKMMPSKKLLVPLECAGNQRAKFTPPIFGEQWKDGAISQAVWTGVSLRELLSLAYIQSNAKEVIFIGADFGKRQDMDGLFYYARSLPLEKALHPDTIIAYEYNGTPLPFKHGFPLRLIVPQWYAMASVKWLKQIIVTDQPFTGPFQTIDYVYYPYKYSDEDKKPVTTINVNSLIQSPLDYSTHRAGTLLIEGIAWTGSGRIKKVEISVDDGKTWEKAVLMLCEQERYAWIHWHFAWNVREKGEYTILVKATDSSGRTQPSVPIWNRKGYGYNAIQNVHVKIE</sequence>
<keyword evidence="4" id="KW-0560">Oxidoreductase</keyword>
<reference evidence="7 8" key="1">
    <citation type="submission" date="2020-07" db="EMBL/GenBank/DDBJ databases">
        <title>Genomic Encyclopedia of Type Strains, Phase IV (KMG-IV): sequencing the most valuable type-strain genomes for metagenomic binning, comparative biology and taxonomic classification.</title>
        <authorList>
            <person name="Goeker M."/>
        </authorList>
    </citation>
    <scope>NUCLEOTIDE SEQUENCE [LARGE SCALE GENOMIC DNA]</scope>
    <source>
        <strain evidence="7 8">DSM 15730</strain>
    </source>
</reference>
<evidence type="ECO:0000259" key="5">
    <source>
        <dbReference type="Pfam" id="PF00174"/>
    </source>
</evidence>
<dbReference type="InterPro" id="IPR036374">
    <property type="entry name" value="OxRdtase_Mopterin-bd_sf"/>
</dbReference>
<dbReference type="Pfam" id="PF00174">
    <property type="entry name" value="Oxidored_molyb"/>
    <property type="match status" value="1"/>
</dbReference>
<comment type="caution">
    <text evidence="7">The sequence shown here is derived from an EMBL/GenBank/DDBJ whole genome shotgun (WGS) entry which is preliminary data.</text>
</comment>
<evidence type="ECO:0000256" key="3">
    <source>
        <dbReference type="ARBA" id="ARBA00022723"/>
    </source>
</evidence>
<keyword evidence="3" id="KW-0479">Metal-binding</keyword>
<dbReference type="GO" id="GO:0030151">
    <property type="term" value="F:molybdenum ion binding"/>
    <property type="evidence" value="ECO:0007669"/>
    <property type="project" value="InterPro"/>
</dbReference>
<dbReference type="EMBL" id="JACDUT010000008">
    <property type="protein sequence ID" value="MBA2875792.1"/>
    <property type="molecule type" value="Genomic_DNA"/>
</dbReference>
<dbReference type="Pfam" id="PF03404">
    <property type="entry name" value="Mo-co_dimer"/>
    <property type="match status" value="1"/>
</dbReference>
<dbReference type="InterPro" id="IPR014756">
    <property type="entry name" value="Ig_E-set"/>
</dbReference>
<protein>
    <submittedName>
        <fullName evidence="7">DMSO/TMAO reductase YedYZ molybdopterin-dependent catalytic subunit</fullName>
    </submittedName>
</protein>
<evidence type="ECO:0000256" key="4">
    <source>
        <dbReference type="ARBA" id="ARBA00023002"/>
    </source>
</evidence>
<dbReference type="Gene3D" id="3.90.420.10">
    <property type="entry name" value="Oxidoreductase, molybdopterin-binding domain"/>
    <property type="match status" value="1"/>
</dbReference>
<dbReference type="Proteomes" id="UP000523087">
    <property type="component" value="Unassembled WGS sequence"/>
</dbReference>
<organism evidence="7 8">
    <name type="scientific">Thermaerobacillus caldiproteolyticus</name>
    <dbReference type="NCBI Taxonomy" id="247480"/>
    <lineage>
        <taxon>Bacteria</taxon>
        <taxon>Bacillati</taxon>
        <taxon>Bacillota</taxon>
        <taxon>Bacilli</taxon>
        <taxon>Bacillales</taxon>
        <taxon>Anoxybacillaceae</taxon>
        <taxon>Thermaerobacillus</taxon>
    </lineage>
</organism>
<evidence type="ECO:0000256" key="1">
    <source>
        <dbReference type="ARBA" id="ARBA00001924"/>
    </source>
</evidence>
<dbReference type="Gene3D" id="2.60.40.650">
    <property type="match status" value="1"/>
</dbReference>
<proteinExistence type="predicted"/>
<evidence type="ECO:0000313" key="7">
    <source>
        <dbReference type="EMBL" id="MBA2875792.1"/>
    </source>
</evidence>
<dbReference type="InterPro" id="IPR008335">
    <property type="entry name" value="Mopterin_OxRdtase_euk"/>
</dbReference>
<dbReference type="GO" id="GO:0006790">
    <property type="term" value="P:sulfur compound metabolic process"/>
    <property type="evidence" value="ECO:0007669"/>
    <property type="project" value="TreeGrafter"/>
</dbReference>
<evidence type="ECO:0000259" key="6">
    <source>
        <dbReference type="Pfam" id="PF03404"/>
    </source>
</evidence>
<dbReference type="PANTHER" id="PTHR19372:SF7">
    <property type="entry name" value="SULFITE OXIDASE, MITOCHONDRIAL"/>
    <property type="match status" value="1"/>
</dbReference>
<dbReference type="GO" id="GO:0043546">
    <property type="term" value="F:molybdopterin cofactor binding"/>
    <property type="evidence" value="ECO:0007669"/>
    <property type="project" value="TreeGrafter"/>
</dbReference>
<keyword evidence="2" id="KW-0500">Molybdenum</keyword>
<name>A0A7V9Z829_9BACL</name>
<accession>A0A7V9Z829</accession>
<evidence type="ECO:0000313" key="8">
    <source>
        <dbReference type="Proteomes" id="UP000523087"/>
    </source>
</evidence>
<dbReference type="PANTHER" id="PTHR19372">
    <property type="entry name" value="SULFITE REDUCTASE"/>
    <property type="match status" value="1"/>
</dbReference>
<feature type="domain" description="Moybdenum cofactor oxidoreductase dimerisation" evidence="6">
    <location>
        <begin position="232"/>
        <end position="348"/>
    </location>
</feature>
<keyword evidence="8" id="KW-1185">Reference proteome</keyword>
<gene>
    <name evidence="7" type="ORF">HNR31_002586</name>
</gene>
<dbReference type="SUPFAM" id="SSF81296">
    <property type="entry name" value="E set domains"/>
    <property type="match status" value="1"/>
</dbReference>
<feature type="domain" description="Oxidoreductase molybdopterin-binding" evidence="5">
    <location>
        <begin position="41"/>
        <end position="211"/>
    </location>
</feature>
<dbReference type="GO" id="GO:0020037">
    <property type="term" value="F:heme binding"/>
    <property type="evidence" value="ECO:0007669"/>
    <property type="project" value="TreeGrafter"/>
</dbReference>
<evidence type="ECO:0000256" key="2">
    <source>
        <dbReference type="ARBA" id="ARBA00022505"/>
    </source>
</evidence>
<dbReference type="SUPFAM" id="SSF56524">
    <property type="entry name" value="Oxidoreductase molybdopterin-binding domain"/>
    <property type="match status" value="1"/>
</dbReference>
<dbReference type="AlphaFoldDB" id="A0A7V9Z829"/>
<dbReference type="CDD" id="cd02110">
    <property type="entry name" value="SO_family_Moco_dimer"/>
    <property type="match status" value="1"/>
</dbReference>
<comment type="cofactor">
    <cofactor evidence="1">
        <name>Mo-molybdopterin</name>
        <dbReference type="ChEBI" id="CHEBI:71302"/>
    </cofactor>
</comment>